<dbReference type="PROSITE" id="PS00028">
    <property type="entry name" value="ZINC_FINGER_C2H2_1"/>
    <property type="match status" value="2"/>
</dbReference>
<dbReference type="InterPro" id="IPR003604">
    <property type="entry name" value="Matrin/U1-like-C_Znf_C2H2"/>
</dbReference>
<dbReference type="CDD" id="cd06257">
    <property type="entry name" value="DnaJ"/>
    <property type="match status" value="1"/>
</dbReference>
<dbReference type="Gene3D" id="1.10.287.110">
    <property type="entry name" value="DnaJ domain"/>
    <property type="match status" value="1"/>
</dbReference>
<reference evidence="9" key="1">
    <citation type="journal article" date="2021" name="Open Biol.">
        <title>Shared evolutionary footprints suggest mitochondrial oxidative damage underlies multiple complex I losses in fungi.</title>
        <authorList>
            <person name="Schikora-Tamarit M.A."/>
            <person name="Marcet-Houben M."/>
            <person name="Nosek J."/>
            <person name="Gabaldon T."/>
        </authorList>
    </citation>
    <scope>NUCLEOTIDE SEQUENCE</scope>
    <source>
        <strain evidence="9">CBS6341</strain>
    </source>
</reference>
<proteinExistence type="predicted"/>
<evidence type="ECO:0000256" key="6">
    <source>
        <dbReference type="SAM" id="MobiDB-lite"/>
    </source>
</evidence>
<keyword evidence="3" id="KW-0862">Zinc</keyword>
<feature type="compositionally biased region" description="Basic residues" evidence="6">
    <location>
        <begin position="468"/>
        <end position="480"/>
    </location>
</feature>
<keyword evidence="10" id="KW-1185">Reference proteome</keyword>
<accession>A0A9P8PJA7</accession>
<dbReference type="GO" id="GO:0008270">
    <property type="term" value="F:zinc ion binding"/>
    <property type="evidence" value="ECO:0007669"/>
    <property type="project" value="UniProtKB-KW"/>
</dbReference>
<feature type="compositionally biased region" description="Acidic residues" evidence="6">
    <location>
        <begin position="419"/>
        <end position="430"/>
    </location>
</feature>
<keyword evidence="5" id="KW-0175">Coiled coil</keyword>
<dbReference type="FunFam" id="1.10.287.110:FF:000046">
    <property type="entry name" value="dnaJ homolog subfamily C member 21"/>
    <property type="match status" value="1"/>
</dbReference>
<keyword evidence="2 4" id="KW-0863">Zinc-finger</keyword>
<dbReference type="PANTHER" id="PTHR44029">
    <property type="entry name" value="DNAJ HOMOLOG SUBFAMILY C MEMBER 21"/>
    <property type="match status" value="1"/>
</dbReference>
<evidence type="ECO:0000259" key="7">
    <source>
        <dbReference type="PROSITE" id="PS50076"/>
    </source>
</evidence>
<dbReference type="InterPro" id="IPR022755">
    <property type="entry name" value="Znf_C2H2_jaz"/>
</dbReference>
<evidence type="ECO:0000259" key="8">
    <source>
        <dbReference type="PROSITE" id="PS50157"/>
    </source>
</evidence>
<dbReference type="PRINTS" id="PR00625">
    <property type="entry name" value="JDOMAIN"/>
</dbReference>
<evidence type="ECO:0000313" key="10">
    <source>
        <dbReference type="Proteomes" id="UP000769528"/>
    </source>
</evidence>
<dbReference type="InterPro" id="IPR013087">
    <property type="entry name" value="Znf_C2H2_type"/>
</dbReference>
<dbReference type="InterPro" id="IPR018253">
    <property type="entry name" value="DnaJ_domain_CS"/>
</dbReference>
<dbReference type="Proteomes" id="UP000769528">
    <property type="component" value="Unassembled WGS sequence"/>
</dbReference>
<dbReference type="PANTHER" id="PTHR44029:SF1">
    <property type="entry name" value="DNAJ HOMOLOG SUBFAMILY C MEMBER 21"/>
    <property type="match status" value="1"/>
</dbReference>
<dbReference type="GO" id="GO:0003676">
    <property type="term" value="F:nucleic acid binding"/>
    <property type="evidence" value="ECO:0007669"/>
    <property type="project" value="InterPro"/>
</dbReference>
<dbReference type="InterPro" id="IPR036236">
    <property type="entry name" value="Znf_C2H2_sf"/>
</dbReference>
<dbReference type="SMART" id="SM00355">
    <property type="entry name" value="ZnF_C2H2"/>
    <property type="match status" value="2"/>
</dbReference>
<dbReference type="SUPFAM" id="SSF57667">
    <property type="entry name" value="beta-beta-alpha zinc fingers"/>
    <property type="match status" value="1"/>
</dbReference>
<dbReference type="InterPro" id="IPR036869">
    <property type="entry name" value="J_dom_sf"/>
</dbReference>
<protein>
    <recommendedName>
        <fullName evidence="11">J domain-containing protein</fullName>
    </recommendedName>
</protein>
<sequence>MKTDYYILLDVESTASDSQLKKAYRKKALQFHPDKNPDDIERATQIFAEIRLAYEVLSDPQERAWYDAHKSQILREDSDRGATNDEDYVDPDITGLTTEDILKYFDPSLYTRIDDSHTGIYQSAGRLFNKLAEEEILAGRQQGLKGYSSYQDDDPNDTTNILYPKIGSTKSDYSSDIRNFYQVWSSFSTVKTFSWCDEYRYSTAGDRRTRRAMERENKKSRDTAKKEYNETIRKFVTFLKKRDPRVKEGMVKFEQERKRKQQEDLLRQIERDRANNLDKEQFEIQNWQKIDDFEFQEIENHFVSDNEEIKDEDSALEIIECLICDKTFKNQKQFESHEASTKHKKALNKLKWEMKQEGISLGIDAVSDVSDFDTADEEQITDVNESDYIEDDYEDDDFDENYEEELRKIEEQLKNLGHDEDEDDELEEETFSAAQSEYTYEKIPTVDLSQDFEIDDEIESDVEDIKPKKLSKKEKKKQKYSKPALTKEHNDEEEKDELTKLAAALEKGKAIGVDDSDDTEWGNSQKKQKKKRAKKSADGTSQPSDSKEEVSKESSPQPPLGAEKCSVCSQQFSSRNKLFQHVNATGHAAPPPKKSKGKKKR</sequence>
<dbReference type="GO" id="GO:0005737">
    <property type="term" value="C:cytoplasm"/>
    <property type="evidence" value="ECO:0007669"/>
    <property type="project" value="TreeGrafter"/>
</dbReference>
<feature type="domain" description="J" evidence="7">
    <location>
        <begin position="4"/>
        <end position="70"/>
    </location>
</feature>
<evidence type="ECO:0000313" key="9">
    <source>
        <dbReference type="EMBL" id="KAH3672429.1"/>
    </source>
</evidence>
<dbReference type="Pfam" id="PF00226">
    <property type="entry name" value="DnaJ"/>
    <property type="match status" value="1"/>
</dbReference>
<evidence type="ECO:0000256" key="3">
    <source>
        <dbReference type="ARBA" id="ARBA00022833"/>
    </source>
</evidence>
<dbReference type="SMART" id="SM00271">
    <property type="entry name" value="DnaJ"/>
    <property type="match status" value="1"/>
</dbReference>
<dbReference type="InterPro" id="IPR051964">
    <property type="entry name" value="Chaperone_stress_response"/>
</dbReference>
<dbReference type="SMART" id="SM00451">
    <property type="entry name" value="ZnF_U1"/>
    <property type="match status" value="1"/>
</dbReference>
<evidence type="ECO:0000256" key="1">
    <source>
        <dbReference type="ARBA" id="ARBA00022723"/>
    </source>
</evidence>
<reference evidence="9" key="2">
    <citation type="submission" date="2021-01" db="EMBL/GenBank/DDBJ databases">
        <authorList>
            <person name="Schikora-Tamarit M.A."/>
        </authorList>
    </citation>
    <scope>NUCLEOTIDE SEQUENCE</scope>
    <source>
        <strain evidence="9">CBS6341</strain>
    </source>
</reference>
<name>A0A9P8PJA7_9ASCO</name>
<keyword evidence="1" id="KW-0479">Metal-binding</keyword>
<organism evidence="9 10">
    <name type="scientific">Wickerhamomyces mucosus</name>
    <dbReference type="NCBI Taxonomy" id="1378264"/>
    <lineage>
        <taxon>Eukaryota</taxon>
        <taxon>Fungi</taxon>
        <taxon>Dikarya</taxon>
        <taxon>Ascomycota</taxon>
        <taxon>Saccharomycotina</taxon>
        <taxon>Saccharomycetes</taxon>
        <taxon>Phaffomycetales</taxon>
        <taxon>Wickerhamomycetaceae</taxon>
        <taxon>Wickerhamomyces</taxon>
    </lineage>
</organism>
<feature type="coiled-coil region" evidence="5">
    <location>
        <begin position="210"/>
        <end position="272"/>
    </location>
</feature>
<dbReference type="PROSITE" id="PS00636">
    <property type="entry name" value="DNAJ_1"/>
    <property type="match status" value="1"/>
</dbReference>
<feature type="compositionally biased region" description="Polar residues" evidence="6">
    <location>
        <begin position="567"/>
        <end position="577"/>
    </location>
</feature>
<feature type="domain" description="C2H2-type" evidence="8">
    <location>
        <begin position="563"/>
        <end position="592"/>
    </location>
</feature>
<dbReference type="Gene3D" id="3.30.160.60">
    <property type="entry name" value="Classic Zinc Finger"/>
    <property type="match status" value="1"/>
</dbReference>
<dbReference type="SUPFAM" id="SSF46565">
    <property type="entry name" value="Chaperone J-domain"/>
    <property type="match status" value="1"/>
</dbReference>
<dbReference type="OrthoDB" id="5894at2759"/>
<evidence type="ECO:0000256" key="5">
    <source>
        <dbReference type="SAM" id="Coils"/>
    </source>
</evidence>
<dbReference type="InterPro" id="IPR001623">
    <property type="entry name" value="DnaJ_domain"/>
</dbReference>
<dbReference type="Pfam" id="PF12171">
    <property type="entry name" value="zf-C2H2_jaz"/>
    <property type="match status" value="1"/>
</dbReference>
<feature type="region of interest" description="Disordered" evidence="6">
    <location>
        <begin position="418"/>
        <end position="601"/>
    </location>
</feature>
<evidence type="ECO:0000256" key="4">
    <source>
        <dbReference type="PROSITE-ProRule" id="PRU00042"/>
    </source>
</evidence>
<feature type="compositionally biased region" description="Acidic residues" evidence="6">
    <location>
        <begin position="450"/>
        <end position="462"/>
    </location>
</feature>
<comment type="caution">
    <text evidence="9">The sequence shown here is derived from an EMBL/GenBank/DDBJ whole genome shotgun (WGS) entry which is preliminary data.</text>
</comment>
<dbReference type="AlphaFoldDB" id="A0A9P8PJA7"/>
<gene>
    <name evidence="9" type="ORF">WICMUC_004265</name>
</gene>
<dbReference type="Pfam" id="PF21884">
    <property type="entry name" value="ZUO1-like_ZHD"/>
    <property type="match status" value="1"/>
</dbReference>
<dbReference type="PROSITE" id="PS50076">
    <property type="entry name" value="DNAJ_2"/>
    <property type="match status" value="1"/>
</dbReference>
<evidence type="ECO:0008006" key="11">
    <source>
        <dbReference type="Google" id="ProtNLM"/>
    </source>
</evidence>
<dbReference type="InterPro" id="IPR054076">
    <property type="entry name" value="ZUO1-like_ZHD"/>
</dbReference>
<dbReference type="PROSITE" id="PS50157">
    <property type="entry name" value="ZINC_FINGER_C2H2_2"/>
    <property type="match status" value="1"/>
</dbReference>
<dbReference type="EMBL" id="JAEUBF010001150">
    <property type="protein sequence ID" value="KAH3672429.1"/>
    <property type="molecule type" value="Genomic_DNA"/>
</dbReference>
<evidence type="ECO:0000256" key="2">
    <source>
        <dbReference type="ARBA" id="ARBA00022771"/>
    </source>
</evidence>